<evidence type="ECO:0000313" key="3">
    <source>
        <dbReference type="Proteomes" id="UP000276526"/>
    </source>
</evidence>
<sequence>MMFSDREDHMSSGTLIRFARAEQAQQAQPSPATYSVQPGSRRSTSVTYRGATPTRIERRRQRTRTYAEDPFRARFGRRLPTGMRQEARGMAWREFVATYAPGRIRVDGIRSVRRAAGRHDIDLAVTGLRADGRGTRAAVTAMGTVSAVTQVLGDHGRPVEILEFHQYEIFEATVTFLYTVHGTTRVWAVGFGADRDLSIAAALANAASRLHP</sequence>
<reference evidence="2 3" key="1">
    <citation type="submission" date="2018-01" db="EMBL/GenBank/DDBJ databases">
        <title>Twenty Corynebacterium bovis Genomes.</title>
        <authorList>
            <person name="Gulvik C.A."/>
        </authorList>
    </citation>
    <scope>NUCLEOTIDE SEQUENCE [LARGE SCALE GENOMIC DNA]</scope>
    <source>
        <strain evidence="2 3">F6900</strain>
    </source>
</reference>
<evidence type="ECO:0008006" key="4">
    <source>
        <dbReference type="Google" id="ProtNLM"/>
    </source>
</evidence>
<proteinExistence type="predicted"/>
<dbReference type="AlphaFoldDB" id="A0A426Q0L0"/>
<dbReference type="RefSeq" id="WP_125173312.1">
    <property type="nucleotide sequence ID" value="NZ_JAPJOD010000001.1"/>
</dbReference>
<evidence type="ECO:0000256" key="1">
    <source>
        <dbReference type="SAM" id="MobiDB-lite"/>
    </source>
</evidence>
<organism evidence="2 3">
    <name type="scientific">Corynebacterium bovis</name>
    <dbReference type="NCBI Taxonomy" id="36808"/>
    <lineage>
        <taxon>Bacteria</taxon>
        <taxon>Bacillati</taxon>
        <taxon>Actinomycetota</taxon>
        <taxon>Actinomycetes</taxon>
        <taxon>Mycobacteriales</taxon>
        <taxon>Corynebacteriaceae</taxon>
        <taxon>Corynebacterium</taxon>
    </lineage>
</organism>
<gene>
    <name evidence="2" type="ORF">CXF48_02720</name>
</gene>
<dbReference type="Proteomes" id="UP000276526">
    <property type="component" value="Unassembled WGS sequence"/>
</dbReference>
<dbReference type="EMBL" id="PQNK01000003">
    <property type="protein sequence ID" value="RRO87461.1"/>
    <property type="molecule type" value="Genomic_DNA"/>
</dbReference>
<comment type="caution">
    <text evidence="2">The sequence shown here is derived from an EMBL/GenBank/DDBJ whole genome shotgun (WGS) entry which is preliminary data.</text>
</comment>
<evidence type="ECO:0000313" key="2">
    <source>
        <dbReference type="EMBL" id="RRO87461.1"/>
    </source>
</evidence>
<accession>A0A426Q0L0</accession>
<feature type="compositionally biased region" description="Polar residues" evidence="1">
    <location>
        <begin position="29"/>
        <end position="47"/>
    </location>
</feature>
<protein>
    <recommendedName>
        <fullName evidence="4">Acetyl-CoA acetyltransferase</fullName>
    </recommendedName>
</protein>
<name>A0A426Q0L0_9CORY</name>
<feature type="region of interest" description="Disordered" evidence="1">
    <location>
        <begin position="22"/>
        <end position="52"/>
    </location>
</feature>